<evidence type="ECO:0000256" key="5">
    <source>
        <dbReference type="ARBA" id="ARBA00023239"/>
    </source>
</evidence>
<organism evidence="9">
    <name type="scientific">Caligus rogercresseyi</name>
    <name type="common">Sea louse</name>
    <dbReference type="NCBI Taxonomy" id="217165"/>
    <lineage>
        <taxon>Eukaryota</taxon>
        <taxon>Metazoa</taxon>
        <taxon>Ecdysozoa</taxon>
        <taxon>Arthropoda</taxon>
        <taxon>Crustacea</taxon>
        <taxon>Multicrustacea</taxon>
        <taxon>Hexanauplia</taxon>
        <taxon>Copepoda</taxon>
        <taxon>Siphonostomatoida</taxon>
        <taxon>Caligidae</taxon>
        <taxon>Caligus</taxon>
    </lineage>
</organism>
<feature type="active site" description="Charge relay system" evidence="7">
    <location>
        <position position="202"/>
    </location>
</feature>
<sequence length="227" mass="25224">MGDKSTLNIGVLAVQGSFEEHVRALEGISKTSSDYNINVFEVRCSEDIRENMQGLILPGGESTTLSVFFKDEGFYAKIKEWASDESKFVMGTCMGMILLSNNVQDQKAGGQIKIGGIDITVARNHYGRQLHSFETKLSLEGPDFPEVDSHPSFHGIFIRAPGIISINNPGTVTILASFLHPETREKEVVGVRQGRLLACSFHPELTPDVRFHQYFANIIFEGEKMQK</sequence>
<evidence type="ECO:0000256" key="8">
    <source>
        <dbReference type="PIRSR" id="PIRSR005639-2"/>
    </source>
</evidence>
<reference evidence="9" key="1">
    <citation type="submission" date="2009-03" db="EMBL/GenBank/DDBJ databases">
        <title>Caligus rogercresseyi ESTs and full-length cDNAs.</title>
        <authorList>
            <person name="Yasuike M."/>
            <person name="von Schalburg K."/>
            <person name="Cooper G."/>
            <person name="Leong J."/>
            <person name="Jones S.R.M."/>
            <person name="Koop B.F."/>
        </authorList>
    </citation>
    <scope>NUCLEOTIDE SEQUENCE</scope>
    <source>
        <tissue evidence="9">Whole tissue</tissue>
    </source>
</reference>
<keyword evidence="5" id="KW-0456">Lyase</keyword>
<dbReference type="PROSITE" id="PS51130">
    <property type="entry name" value="PDXT_SNO_2"/>
    <property type="match status" value="1"/>
</dbReference>
<dbReference type="GO" id="GO:0005829">
    <property type="term" value="C:cytosol"/>
    <property type="evidence" value="ECO:0007669"/>
    <property type="project" value="TreeGrafter"/>
</dbReference>
<keyword evidence="4 9" id="KW-0315">Glutamine amidotransferase</keyword>
<dbReference type="HAMAP" id="MF_01615">
    <property type="entry name" value="PdxT"/>
    <property type="match status" value="1"/>
</dbReference>
<dbReference type="PIRSF" id="PIRSF005639">
    <property type="entry name" value="Glut_amidoT_SNO"/>
    <property type="match status" value="1"/>
</dbReference>
<dbReference type="CDD" id="cd01749">
    <property type="entry name" value="GATase1_PB"/>
    <property type="match status" value="1"/>
</dbReference>
<feature type="binding site" evidence="8">
    <location>
        <begin position="158"/>
        <end position="159"/>
    </location>
    <ligand>
        <name>L-glutamine</name>
        <dbReference type="ChEBI" id="CHEBI:58359"/>
    </ligand>
</feature>
<dbReference type="GO" id="GO:0016740">
    <property type="term" value="F:transferase activity"/>
    <property type="evidence" value="ECO:0007669"/>
    <property type="project" value="UniProtKB-KW"/>
</dbReference>
<evidence type="ECO:0000256" key="3">
    <source>
        <dbReference type="ARBA" id="ARBA00022801"/>
    </source>
</evidence>
<gene>
    <name evidence="9" type="primary">PDXT</name>
</gene>
<accession>C1BP06</accession>
<dbReference type="EC" id="3.5.1.2" evidence="2"/>
<dbReference type="InterPro" id="IPR029062">
    <property type="entry name" value="Class_I_gatase-like"/>
</dbReference>
<feature type="binding site" evidence="8">
    <location>
        <begin position="60"/>
        <end position="62"/>
    </location>
    <ligand>
        <name>L-glutamine</name>
        <dbReference type="ChEBI" id="CHEBI:58359"/>
    </ligand>
</feature>
<comment type="catalytic activity">
    <reaction evidence="6">
        <text>L-glutamine + H2O = L-glutamate + NH4(+)</text>
        <dbReference type="Rhea" id="RHEA:15889"/>
        <dbReference type="ChEBI" id="CHEBI:15377"/>
        <dbReference type="ChEBI" id="CHEBI:28938"/>
        <dbReference type="ChEBI" id="CHEBI:29985"/>
        <dbReference type="ChEBI" id="CHEBI:58359"/>
        <dbReference type="EC" id="3.5.1.2"/>
    </reaction>
</comment>
<name>C1BP06_CALRO</name>
<evidence type="ECO:0000256" key="7">
    <source>
        <dbReference type="PIRSR" id="PIRSR005639-1"/>
    </source>
</evidence>
<dbReference type="GO" id="GO:0004359">
    <property type="term" value="F:glutaminase activity"/>
    <property type="evidence" value="ECO:0007669"/>
    <property type="project" value="UniProtKB-EC"/>
</dbReference>
<evidence type="ECO:0000256" key="1">
    <source>
        <dbReference type="ARBA" id="ARBA00008345"/>
    </source>
</evidence>
<feature type="active site" description="Nucleophile" evidence="7">
    <location>
        <position position="93"/>
    </location>
</feature>
<dbReference type="GO" id="GO:0016829">
    <property type="term" value="F:lyase activity"/>
    <property type="evidence" value="ECO:0007669"/>
    <property type="project" value="UniProtKB-KW"/>
</dbReference>
<dbReference type="AlphaFoldDB" id="C1BP06"/>
<dbReference type="NCBIfam" id="TIGR03800">
    <property type="entry name" value="PLP_synth_Pdx2"/>
    <property type="match status" value="1"/>
</dbReference>
<dbReference type="PROSITE" id="PS01236">
    <property type="entry name" value="PDXT_SNO_1"/>
    <property type="match status" value="1"/>
</dbReference>
<dbReference type="PANTHER" id="PTHR31559">
    <property type="entry name" value="PYRIDOXAL 5'-PHOSPHATE SYNTHASE SUBUNIT SNO"/>
    <property type="match status" value="1"/>
</dbReference>
<dbReference type="Pfam" id="PF01174">
    <property type="entry name" value="SNO"/>
    <property type="match status" value="1"/>
</dbReference>
<keyword evidence="3" id="KW-0378">Hydrolase</keyword>
<evidence type="ECO:0000256" key="6">
    <source>
        <dbReference type="ARBA" id="ARBA00049534"/>
    </source>
</evidence>
<protein>
    <recommendedName>
        <fullName evidence="2">glutaminase</fullName>
        <ecNumber evidence="2">3.5.1.2</ecNumber>
    </recommendedName>
</protein>
<dbReference type="PROSITE" id="PS51273">
    <property type="entry name" value="GATASE_TYPE_1"/>
    <property type="match status" value="1"/>
</dbReference>
<keyword evidence="9" id="KW-0808">Transferase</keyword>
<dbReference type="PANTHER" id="PTHR31559:SF0">
    <property type="entry name" value="PYRIDOXAL 5'-PHOSPHATE SYNTHASE SUBUNIT SNO1-RELATED"/>
    <property type="match status" value="1"/>
</dbReference>
<dbReference type="GO" id="GO:0008614">
    <property type="term" value="P:pyridoxine metabolic process"/>
    <property type="evidence" value="ECO:0007669"/>
    <property type="project" value="TreeGrafter"/>
</dbReference>
<dbReference type="InterPro" id="IPR002161">
    <property type="entry name" value="PdxT/SNO"/>
</dbReference>
<dbReference type="SUPFAM" id="SSF52317">
    <property type="entry name" value="Class I glutamine amidotransferase-like"/>
    <property type="match status" value="1"/>
</dbReference>
<comment type="similarity">
    <text evidence="1">Belongs to the glutaminase PdxT/SNO family.</text>
</comment>
<dbReference type="Gene3D" id="3.40.50.880">
    <property type="match status" value="1"/>
</dbReference>
<dbReference type="GO" id="GO:0042823">
    <property type="term" value="P:pyridoxal phosphate biosynthetic process"/>
    <property type="evidence" value="ECO:0007669"/>
    <property type="project" value="InterPro"/>
</dbReference>
<feature type="binding site" evidence="8">
    <location>
        <position position="123"/>
    </location>
    <ligand>
        <name>L-glutamine</name>
        <dbReference type="ChEBI" id="CHEBI:58359"/>
    </ligand>
</feature>
<evidence type="ECO:0000313" key="9">
    <source>
        <dbReference type="EMBL" id="ACO10759.1"/>
    </source>
</evidence>
<dbReference type="EMBL" id="BT076335">
    <property type="protein sequence ID" value="ACO10759.1"/>
    <property type="molecule type" value="mRNA"/>
</dbReference>
<evidence type="ECO:0000256" key="2">
    <source>
        <dbReference type="ARBA" id="ARBA00012918"/>
    </source>
</evidence>
<evidence type="ECO:0000256" key="4">
    <source>
        <dbReference type="ARBA" id="ARBA00022962"/>
    </source>
</evidence>
<feature type="active site" description="Charge relay system" evidence="7">
    <location>
        <position position="204"/>
    </location>
</feature>
<dbReference type="InterPro" id="IPR021196">
    <property type="entry name" value="PdxT/SNO_CS"/>
</dbReference>
<proteinExistence type="evidence at transcript level"/>
<dbReference type="GO" id="GO:1903600">
    <property type="term" value="C:glutaminase complex"/>
    <property type="evidence" value="ECO:0007669"/>
    <property type="project" value="TreeGrafter"/>
</dbReference>